<reference evidence="3" key="1">
    <citation type="journal article" date="2014" name="Int. J. Syst. Evol. Microbiol.">
        <title>Complete genome sequence of Corynebacterium casei LMG S-19264T (=DSM 44701T), isolated from a smear-ripened cheese.</title>
        <authorList>
            <consortium name="US DOE Joint Genome Institute (JGI-PGF)"/>
            <person name="Walter F."/>
            <person name="Albersmeier A."/>
            <person name="Kalinowski J."/>
            <person name="Ruckert C."/>
        </authorList>
    </citation>
    <scope>NUCLEOTIDE SEQUENCE</scope>
    <source>
        <strain evidence="3">JCM 3051</strain>
    </source>
</reference>
<proteinExistence type="predicted"/>
<evidence type="ECO:0008006" key="5">
    <source>
        <dbReference type="Google" id="ProtNLM"/>
    </source>
</evidence>
<comment type="caution">
    <text evidence="3">The sequence shown here is derived from an EMBL/GenBank/DDBJ whole genome shotgun (WGS) entry which is preliminary data.</text>
</comment>
<sequence>MRTAASLLALGVALGLAACSAPDDRPEALPDESVPAATSTPTPAFEDPAAEAEALYAEHGGTYLGEAIVEEVSLGVCEQIESDSVGVAFRDLVTVGGYSSDDAAMALLVAAYVYCPEHLPAVEKWAEPLPEFGE</sequence>
<feature type="chain" id="PRO_5038735053" description="DUF732 domain-containing protein" evidence="2">
    <location>
        <begin position="21"/>
        <end position="134"/>
    </location>
</feature>
<accession>A0A8H9GGF6</accession>
<feature type="signal peptide" evidence="2">
    <location>
        <begin position="1"/>
        <end position="20"/>
    </location>
</feature>
<dbReference type="RefSeq" id="WP_171104988.1">
    <property type="nucleotide sequence ID" value="NZ_BMPT01000005.1"/>
</dbReference>
<keyword evidence="4" id="KW-1185">Reference proteome</keyword>
<dbReference type="EMBL" id="BMPT01000005">
    <property type="protein sequence ID" value="GGM22191.1"/>
    <property type="molecule type" value="Genomic_DNA"/>
</dbReference>
<evidence type="ECO:0000256" key="2">
    <source>
        <dbReference type="SAM" id="SignalP"/>
    </source>
</evidence>
<name>A0A8H9GGF6_9MICO</name>
<evidence type="ECO:0000313" key="4">
    <source>
        <dbReference type="Proteomes" id="UP000655589"/>
    </source>
</evidence>
<evidence type="ECO:0000256" key="1">
    <source>
        <dbReference type="SAM" id="MobiDB-lite"/>
    </source>
</evidence>
<feature type="region of interest" description="Disordered" evidence="1">
    <location>
        <begin position="23"/>
        <end position="44"/>
    </location>
</feature>
<dbReference type="AlphaFoldDB" id="A0A8H9GGF6"/>
<keyword evidence="2" id="KW-0732">Signal</keyword>
<gene>
    <name evidence="3" type="ORF">GCM10010102_17320</name>
</gene>
<dbReference type="Proteomes" id="UP000655589">
    <property type="component" value="Unassembled WGS sequence"/>
</dbReference>
<protein>
    <recommendedName>
        <fullName evidence="5">DUF732 domain-containing protein</fullName>
    </recommendedName>
</protein>
<reference evidence="3" key="2">
    <citation type="submission" date="2020-09" db="EMBL/GenBank/DDBJ databases">
        <authorList>
            <person name="Sun Q."/>
            <person name="Ohkuma M."/>
        </authorList>
    </citation>
    <scope>NUCLEOTIDE SEQUENCE</scope>
    <source>
        <strain evidence="3">JCM 3051</strain>
    </source>
</reference>
<evidence type="ECO:0000313" key="3">
    <source>
        <dbReference type="EMBL" id="GGM22191.1"/>
    </source>
</evidence>
<dbReference type="PROSITE" id="PS51257">
    <property type="entry name" value="PROKAR_LIPOPROTEIN"/>
    <property type="match status" value="1"/>
</dbReference>
<organism evidence="3 4">
    <name type="scientific">Promicromonospora citrea</name>
    <dbReference type="NCBI Taxonomy" id="43677"/>
    <lineage>
        <taxon>Bacteria</taxon>
        <taxon>Bacillati</taxon>
        <taxon>Actinomycetota</taxon>
        <taxon>Actinomycetes</taxon>
        <taxon>Micrococcales</taxon>
        <taxon>Promicromonosporaceae</taxon>
        <taxon>Promicromonospora</taxon>
    </lineage>
</organism>